<gene>
    <name evidence="2" type="ORF">ASPSYDRAFT_378510</name>
</gene>
<reference evidence="3" key="1">
    <citation type="journal article" date="2017" name="Genome Biol.">
        <title>Comparative genomics reveals high biological diversity and specific adaptations in the industrially and medically important fungal genus Aspergillus.</title>
        <authorList>
            <person name="de Vries R.P."/>
            <person name="Riley R."/>
            <person name="Wiebenga A."/>
            <person name="Aguilar-Osorio G."/>
            <person name="Amillis S."/>
            <person name="Uchima C.A."/>
            <person name="Anderluh G."/>
            <person name="Asadollahi M."/>
            <person name="Askin M."/>
            <person name="Barry K."/>
            <person name="Battaglia E."/>
            <person name="Bayram O."/>
            <person name="Benocci T."/>
            <person name="Braus-Stromeyer S.A."/>
            <person name="Caldana C."/>
            <person name="Canovas D."/>
            <person name="Cerqueira G.C."/>
            <person name="Chen F."/>
            <person name="Chen W."/>
            <person name="Choi C."/>
            <person name="Clum A."/>
            <person name="Dos Santos R.A."/>
            <person name="Damasio A.R."/>
            <person name="Diallinas G."/>
            <person name="Emri T."/>
            <person name="Fekete E."/>
            <person name="Flipphi M."/>
            <person name="Freyberg S."/>
            <person name="Gallo A."/>
            <person name="Gournas C."/>
            <person name="Habgood R."/>
            <person name="Hainaut M."/>
            <person name="Harispe M.L."/>
            <person name="Henrissat B."/>
            <person name="Hilden K.S."/>
            <person name="Hope R."/>
            <person name="Hossain A."/>
            <person name="Karabika E."/>
            <person name="Karaffa L."/>
            <person name="Karanyi Z."/>
            <person name="Krasevec N."/>
            <person name="Kuo A."/>
            <person name="Kusch H."/>
            <person name="LaButti K."/>
            <person name="Lagendijk E.L."/>
            <person name="Lapidus A."/>
            <person name="Levasseur A."/>
            <person name="Lindquist E."/>
            <person name="Lipzen A."/>
            <person name="Logrieco A.F."/>
            <person name="MacCabe A."/>
            <person name="Maekelae M.R."/>
            <person name="Malavazi I."/>
            <person name="Melin P."/>
            <person name="Meyer V."/>
            <person name="Mielnichuk N."/>
            <person name="Miskei M."/>
            <person name="Molnar A.P."/>
            <person name="Mule G."/>
            <person name="Ngan C.Y."/>
            <person name="Orejas M."/>
            <person name="Orosz E."/>
            <person name="Ouedraogo J.P."/>
            <person name="Overkamp K.M."/>
            <person name="Park H.-S."/>
            <person name="Perrone G."/>
            <person name="Piumi F."/>
            <person name="Punt P.J."/>
            <person name="Ram A.F."/>
            <person name="Ramon A."/>
            <person name="Rauscher S."/>
            <person name="Record E."/>
            <person name="Riano-Pachon D.M."/>
            <person name="Robert V."/>
            <person name="Roehrig J."/>
            <person name="Ruller R."/>
            <person name="Salamov A."/>
            <person name="Salih N.S."/>
            <person name="Samson R.A."/>
            <person name="Sandor E."/>
            <person name="Sanguinetti M."/>
            <person name="Schuetze T."/>
            <person name="Sepcic K."/>
            <person name="Shelest E."/>
            <person name="Sherlock G."/>
            <person name="Sophianopoulou V."/>
            <person name="Squina F.M."/>
            <person name="Sun H."/>
            <person name="Susca A."/>
            <person name="Todd R.B."/>
            <person name="Tsang A."/>
            <person name="Unkles S.E."/>
            <person name="van de Wiele N."/>
            <person name="van Rossen-Uffink D."/>
            <person name="Oliveira J.V."/>
            <person name="Vesth T.C."/>
            <person name="Visser J."/>
            <person name="Yu J.-H."/>
            <person name="Zhou M."/>
            <person name="Andersen M.R."/>
            <person name="Archer D.B."/>
            <person name="Baker S.E."/>
            <person name="Benoit I."/>
            <person name="Brakhage A.A."/>
            <person name="Braus G.H."/>
            <person name="Fischer R."/>
            <person name="Frisvad J.C."/>
            <person name="Goldman G.H."/>
            <person name="Houbraken J."/>
            <person name="Oakley B."/>
            <person name="Pocsi I."/>
            <person name="Scazzocchio C."/>
            <person name="Seiboth B."/>
            <person name="vanKuyk P.A."/>
            <person name="Wortman J."/>
            <person name="Dyer P.S."/>
            <person name="Grigoriev I.V."/>
        </authorList>
    </citation>
    <scope>NUCLEOTIDE SEQUENCE [LARGE SCALE GENOMIC DNA]</scope>
    <source>
        <strain evidence="3">CBS 593.65</strain>
    </source>
</reference>
<evidence type="ECO:0000313" key="2">
    <source>
        <dbReference type="EMBL" id="OJJ65251.1"/>
    </source>
</evidence>
<proteinExistence type="predicted"/>
<dbReference type="Proteomes" id="UP000184356">
    <property type="component" value="Unassembled WGS sequence"/>
</dbReference>
<sequence>MLASDNTTMTTGYDEVKVAAATAAFAATNAGTSSAIAACHLSDALAYISNAVEFYGALDHEVLSSCLLQAQGAVVEAGEAADNARVAADIAAEVSERPKADYEAAEYDSGYESLPEVWSAVAGLWADADASDMHDAKVDAGANTTELPKYTPPPPPKHERQRRLVPGMFINNEEGGRVESGYGDRVETLDFKNLVIVEESHLFSMHEFALVTEPLLRQLAAHSDKMAISDGDIYANGFLYVDDPCEPIKYGFGRVKEVFKNDRVPIVAKP</sequence>
<organism evidence="2 3">
    <name type="scientific">Aspergillus sydowii CBS 593.65</name>
    <dbReference type="NCBI Taxonomy" id="1036612"/>
    <lineage>
        <taxon>Eukaryota</taxon>
        <taxon>Fungi</taxon>
        <taxon>Dikarya</taxon>
        <taxon>Ascomycota</taxon>
        <taxon>Pezizomycotina</taxon>
        <taxon>Eurotiomycetes</taxon>
        <taxon>Eurotiomycetidae</taxon>
        <taxon>Eurotiales</taxon>
        <taxon>Aspergillaceae</taxon>
        <taxon>Aspergillus</taxon>
        <taxon>Aspergillus subgen. Nidulantes</taxon>
    </lineage>
</organism>
<dbReference type="GeneID" id="63761654"/>
<dbReference type="EMBL" id="KV878582">
    <property type="protein sequence ID" value="OJJ65251.1"/>
    <property type="molecule type" value="Genomic_DNA"/>
</dbReference>
<evidence type="ECO:0000313" key="3">
    <source>
        <dbReference type="Proteomes" id="UP000184356"/>
    </source>
</evidence>
<dbReference type="AlphaFoldDB" id="A0A1L9U0S1"/>
<protein>
    <submittedName>
        <fullName evidence="2">Uncharacterized protein</fullName>
    </submittedName>
</protein>
<dbReference type="RefSeq" id="XP_040709057.1">
    <property type="nucleotide sequence ID" value="XM_040845581.1"/>
</dbReference>
<dbReference type="VEuPathDB" id="FungiDB:ASPSYDRAFT_378510"/>
<feature type="region of interest" description="Disordered" evidence="1">
    <location>
        <begin position="142"/>
        <end position="161"/>
    </location>
</feature>
<name>A0A1L9U0S1_9EURO</name>
<accession>A0A1L9U0S1</accession>
<keyword evidence="3" id="KW-1185">Reference proteome</keyword>
<dbReference type="OrthoDB" id="4498881at2759"/>
<evidence type="ECO:0000256" key="1">
    <source>
        <dbReference type="SAM" id="MobiDB-lite"/>
    </source>
</evidence>